<dbReference type="EMBL" id="JAAATX020000005">
    <property type="protein sequence ID" value="MBU9697868.1"/>
    <property type="molecule type" value="Genomic_DNA"/>
</dbReference>
<feature type="binding site" description="axial binding residue" evidence="14">
    <location>
        <position position="17"/>
    </location>
    <ligand>
        <name>heme</name>
        <dbReference type="ChEBI" id="CHEBI:30413"/>
    </ligand>
    <ligandPart>
        <name>Fe</name>
        <dbReference type="ChEBI" id="CHEBI:18248"/>
    </ligandPart>
</feature>
<keyword evidence="5 14" id="KW-1003">Cell membrane</keyword>
<evidence type="ECO:0000256" key="2">
    <source>
        <dbReference type="ARBA" id="ARBA00005073"/>
    </source>
</evidence>
<dbReference type="PANTHER" id="PTHR40255:SF1">
    <property type="entry name" value="PROTOPORPHYRINOGEN IX OXIDASE"/>
    <property type="match status" value="1"/>
</dbReference>
<feature type="transmembrane region" description="Helical" evidence="14">
    <location>
        <begin position="62"/>
        <end position="84"/>
    </location>
</feature>
<gene>
    <name evidence="16" type="ORF">GU927_008400</name>
</gene>
<comment type="subunit">
    <text evidence="14">Homodimer.</text>
</comment>
<evidence type="ECO:0000313" key="16">
    <source>
        <dbReference type="EMBL" id="MBU9697868.1"/>
    </source>
</evidence>
<evidence type="ECO:0000256" key="9">
    <source>
        <dbReference type="ARBA" id="ARBA00022989"/>
    </source>
</evidence>
<keyword evidence="8 14" id="KW-0479">Metal-binding</keyword>
<keyword evidence="9 14" id="KW-1133">Transmembrane helix</keyword>
<keyword evidence="7 14" id="KW-0812">Transmembrane</keyword>
<feature type="transmembrane region" description="Helical" evidence="14">
    <location>
        <begin position="130"/>
        <end position="148"/>
    </location>
</feature>
<organism evidence="16 17">
    <name type="scientific">Paragemmobacter amnigenus</name>
    <dbReference type="NCBI Taxonomy" id="2852097"/>
    <lineage>
        <taxon>Bacteria</taxon>
        <taxon>Pseudomonadati</taxon>
        <taxon>Pseudomonadota</taxon>
        <taxon>Alphaproteobacteria</taxon>
        <taxon>Rhodobacterales</taxon>
        <taxon>Paracoccaceae</taxon>
        <taxon>Paragemmobacter</taxon>
    </lineage>
</organism>
<dbReference type="HAMAP" id="MF_02239">
    <property type="entry name" value="HemJ"/>
    <property type="match status" value="1"/>
</dbReference>
<evidence type="ECO:0000256" key="6">
    <source>
        <dbReference type="ARBA" id="ARBA00022617"/>
    </source>
</evidence>
<feature type="transmembrane region" description="Helical" evidence="14">
    <location>
        <begin position="12"/>
        <end position="31"/>
    </location>
</feature>
<evidence type="ECO:0000256" key="10">
    <source>
        <dbReference type="ARBA" id="ARBA00023002"/>
    </source>
</evidence>
<keyword evidence="10 14" id="KW-0560">Oxidoreductase</keyword>
<evidence type="ECO:0000256" key="3">
    <source>
        <dbReference type="ARBA" id="ARBA00006501"/>
    </source>
</evidence>
<dbReference type="Proteomes" id="UP000731907">
    <property type="component" value="Unassembled WGS sequence"/>
</dbReference>
<evidence type="ECO:0000256" key="8">
    <source>
        <dbReference type="ARBA" id="ARBA00022723"/>
    </source>
</evidence>
<dbReference type="PANTHER" id="PTHR40255">
    <property type="entry name" value="UPF0093 MEMBRANE PROTEIN SLR1790"/>
    <property type="match status" value="1"/>
</dbReference>
<keyword evidence="6 14" id="KW-0349">Heme</keyword>
<evidence type="ECO:0000256" key="5">
    <source>
        <dbReference type="ARBA" id="ARBA00022475"/>
    </source>
</evidence>
<evidence type="ECO:0000256" key="15">
    <source>
        <dbReference type="PIRNR" id="PIRNR004638"/>
    </source>
</evidence>
<comment type="function">
    <text evidence="14 15">Catalyzes the oxidation of protoporphyrinogen IX to protoporphyrin IX.</text>
</comment>
<evidence type="ECO:0000256" key="7">
    <source>
        <dbReference type="ARBA" id="ARBA00022692"/>
    </source>
</evidence>
<dbReference type="Pfam" id="PF03653">
    <property type="entry name" value="UPF0093"/>
    <property type="match status" value="1"/>
</dbReference>
<evidence type="ECO:0000256" key="11">
    <source>
        <dbReference type="ARBA" id="ARBA00023004"/>
    </source>
</evidence>
<feature type="transmembrane region" description="Helical" evidence="14">
    <location>
        <begin position="90"/>
        <end position="109"/>
    </location>
</feature>
<comment type="caution">
    <text evidence="16">The sequence shown here is derived from an EMBL/GenBank/DDBJ whole genome shotgun (WGS) entry which is preliminary data.</text>
</comment>
<evidence type="ECO:0000256" key="4">
    <source>
        <dbReference type="ARBA" id="ARBA00017504"/>
    </source>
</evidence>
<dbReference type="InterPro" id="IPR005265">
    <property type="entry name" value="HemJ-like"/>
</dbReference>
<dbReference type="RefSeq" id="WP_217765567.1">
    <property type="nucleotide sequence ID" value="NZ_JAAATX020000005.1"/>
</dbReference>
<dbReference type="EC" id="1.3.99.-" evidence="14 15"/>
<evidence type="ECO:0000256" key="1">
    <source>
        <dbReference type="ARBA" id="ARBA00004651"/>
    </source>
</evidence>
<comment type="similarity">
    <text evidence="3 14 15">Belongs to the HemJ family.</text>
</comment>
<name>A0ABS6J289_9RHOB</name>
<evidence type="ECO:0000256" key="14">
    <source>
        <dbReference type="HAMAP-Rule" id="MF_02239"/>
    </source>
</evidence>
<comment type="catalytic activity">
    <reaction evidence="13 14 15">
        <text>protoporphyrinogen IX + 3 A = protoporphyrin IX + 3 AH2</text>
        <dbReference type="Rhea" id="RHEA:62000"/>
        <dbReference type="ChEBI" id="CHEBI:13193"/>
        <dbReference type="ChEBI" id="CHEBI:17499"/>
        <dbReference type="ChEBI" id="CHEBI:57306"/>
        <dbReference type="ChEBI" id="CHEBI:57307"/>
    </reaction>
</comment>
<evidence type="ECO:0000256" key="12">
    <source>
        <dbReference type="ARBA" id="ARBA00023136"/>
    </source>
</evidence>
<evidence type="ECO:0000256" key="13">
    <source>
        <dbReference type="ARBA" id="ARBA00048390"/>
    </source>
</evidence>
<sequence>MIGDFLAEWYPWTKALHIISVVSWMAGLFYLPRLFVYHVEVVPKGTETDVLFQTMERRLLRAIMNPAMIATWLFGLALVFTPGIVVWSEIWPWSKTVGVLGMTWFHHWLGLRRKDLLRGSNSVTGRQYRIMNEVPTLLLLLIVFSVVVKF</sequence>
<reference evidence="16 17" key="1">
    <citation type="submission" date="2021-06" db="EMBL/GenBank/DDBJ databases">
        <title>Rhodobacteraceae bacterium strain HSP-20.</title>
        <authorList>
            <person name="Chen W.-M."/>
        </authorList>
    </citation>
    <scope>NUCLEOTIDE SEQUENCE [LARGE SCALE GENOMIC DNA]</scope>
    <source>
        <strain evidence="16 17">HSP-20</strain>
    </source>
</reference>
<comment type="cofactor">
    <cofactor evidence="14 15">
        <name>heme b</name>
        <dbReference type="ChEBI" id="CHEBI:60344"/>
    </cofactor>
    <text evidence="14 15">Binds 1 heme b (iron(II)-protoporphyrin IX) group per subunit.</text>
</comment>
<feature type="binding site" description="axial binding residue" evidence="14">
    <location>
        <position position="95"/>
    </location>
    <ligand>
        <name>heme</name>
        <dbReference type="ChEBI" id="CHEBI:30413"/>
    </ligand>
    <ligandPart>
        <name>Fe</name>
        <dbReference type="ChEBI" id="CHEBI:18248"/>
    </ligandPart>
</feature>
<evidence type="ECO:0000313" key="17">
    <source>
        <dbReference type="Proteomes" id="UP000731907"/>
    </source>
</evidence>
<keyword evidence="17" id="KW-1185">Reference proteome</keyword>
<proteinExistence type="inferred from homology"/>
<keyword evidence="11 14" id="KW-0408">Iron</keyword>
<accession>A0ABS6J289</accession>
<protein>
    <recommendedName>
        <fullName evidence="4 14">Protoporphyrinogen IX oxidase</fullName>
        <shortName evidence="14">PPO</shortName>
        <ecNumber evidence="14 15">1.3.99.-</ecNumber>
    </recommendedName>
</protein>
<dbReference type="PIRSF" id="PIRSF004638">
    <property type="entry name" value="UCP004638"/>
    <property type="match status" value="1"/>
</dbReference>
<comment type="pathway">
    <text evidence="2 14 15">Porphyrin-containing compound metabolism; protoporphyrin-IX biosynthesis; protoporphyrin-IX from protoporphyrinogen-IX: step 1/1.</text>
</comment>
<keyword evidence="12 14" id="KW-0472">Membrane</keyword>
<comment type="subcellular location">
    <subcellularLocation>
        <location evidence="1 14">Cell membrane</location>
        <topology evidence="1 14">Multi-pass membrane protein</topology>
    </subcellularLocation>
</comment>